<sequence>MLFSRPTSGGSRRRVTTAIAGLAVASLALTACGSSSGDDASGKATKDATVVFGSSAITNTLDPHAVLSSSGRSYSKQVFDTLLTFDADGNLEPGLATEWNRIDDTSIEFKLREGVTFHAGGAFTGDAVKKNVERVTSGDPQFGTMAGRLASIEGVEVKDDTTIVITTKDPDPILLNRLTLFDIIDPASFDKAAEEPSGTGPFQLTEYKPADSITLDRFDASWRATENVKTVTLKQIADPATLVSALKTDAIDIAFGLPSDMAIQLEGAGFENTTRSAGSAAINSLVADAEPKLADVRVRKAINLAINREEFVDAALGGFGKPNGSQLLQEGYIGFDEDLESYDYDPEEAKKLIKEAGVEGLELPIATAPLFKSQAEAVAGYLNAVGFKSEVVIEEFSAFVGTLLQKSKYPLLYWQTDYFDLRDISSVVRLGPQGGKAQEHIDNAEYQKLFVAQGKEMDADKREDLIEDMAETLNENADVLFLAWPENVYTAGKDLGDLPLGGDSLVRFEKLVVTE</sequence>
<dbReference type="Gene3D" id="3.90.76.10">
    <property type="entry name" value="Dipeptide-binding Protein, Domain 1"/>
    <property type="match status" value="1"/>
</dbReference>
<feature type="domain" description="Solute-binding protein family 5" evidence="2">
    <location>
        <begin position="91"/>
        <end position="420"/>
    </location>
</feature>
<proteinExistence type="predicted"/>
<evidence type="ECO:0000259" key="2">
    <source>
        <dbReference type="Pfam" id="PF00496"/>
    </source>
</evidence>
<name>A0ABW1R103_9ACTN</name>
<dbReference type="InterPro" id="IPR030678">
    <property type="entry name" value="Peptide/Ni-bd"/>
</dbReference>
<keyword evidence="1" id="KW-0732">Signal</keyword>
<evidence type="ECO:0000256" key="1">
    <source>
        <dbReference type="SAM" id="SignalP"/>
    </source>
</evidence>
<protein>
    <submittedName>
        <fullName evidence="3">ABC transporter substrate-binding protein</fullName>
    </submittedName>
</protein>
<evidence type="ECO:0000313" key="4">
    <source>
        <dbReference type="Proteomes" id="UP001596098"/>
    </source>
</evidence>
<dbReference type="Gene3D" id="3.10.105.10">
    <property type="entry name" value="Dipeptide-binding Protein, Domain 3"/>
    <property type="match status" value="1"/>
</dbReference>
<gene>
    <name evidence="3" type="ORF">ACFPWU_14795</name>
</gene>
<keyword evidence="4" id="KW-1185">Reference proteome</keyword>
<evidence type="ECO:0000313" key="3">
    <source>
        <dbReference type="EMBL" id="MFC6154932.1"/>
    </source>
</evidence>
<dbReference type="Gene3D" id="3.40.190.10">
    <property type="entry name" value="Periplasmic binding protein-like II"/>
    <property type="match status" value="1"/>
</dbReference>
<dbReference type="SUPFAM" id="SSF53850">
    <property type="entry name" value="Periplasmic binding protein-like II"/>
    <property type="match status" value="1"/>
</dbReference>
<comment type="caution">
    <text evidence="3">The sequence shown here is derived from an EMBL/GenBank/DDBJ whole genome shotgun (WGS) entry which is preliminary data.</text>
</comment>
<dbReference type="InterPro" id="IPR000914">
    <property type="entry name" value="SBP_5_dom"/>
</dbReference>
<dbReference type="InterPro" id="IPR039424">
    <property type="entry name" value="SBP_5"/>
</dbReference>
<organism evidence="3 4">
    <name type="scientific">Nocardioides yefusunii</name>
    <dbReference type="NCBI Taxonomy" id="2500546"/>
    <lineage>
        <taxon>Bacteria</taxon>
        <taxon>Bacillati</taxon>
        <taxon>Actinomycetota</taxon>
        <taxon>Actinomycetes</taxon>
        <taxon>Propionibacteriales</taxon>
        <taxon>Nocardioidaceae</taxon>
        <taxon>Nocardioides</taxon>
    </lineage>
</organism>
<dbReference type="PROSITE" id="PS51257">
    <property type="entry name" value="PROKAR_LIPOPROTEIN"/>
    <property type="match status" value="1"/>
</dbReference>
<dbReference type="CDD" id="cd00995">
    <property type="entry name" value="PBP2_NikA_DppA_OppA_like"/>
    <property type="match status" value="1"/>
</dbReference>
<dbReference type="PANTHER" id="PTHR30290">
    <property type="entry name" value="PERIPLASMIC BINDING COMPONENT OF ABC TRANSPORTER"/>
    <property type="match status" value="1"/>
</dbReference>
<accession>A0ABW1R103</accession>
<dbReference type="EMBL" id="JBHSQI010000009">
    <property type="protein sequence ID" value="MFC6154932.1"/>
    <property type="molecule type" value="Genomic_DNA"/>
</dbReference>
<dbReference type="Pfam" id="PF00496">
    <property type="entry name" value="SBP_bac_5"/>
    <property type="match status" value="1"/>
</dbReference>
<reference evidence="4" key="1">
    <citation type="journal article" date="2019" name="Int. J. Syst. Evol. Microbiol.">
        <title>The Global Catalogue of Microorganisms (GCM) 10K type strain sequencing project: providing services to taxonomists for standard genome sequencing and annotation.</title>
        <authorList>
            <consortium name="The Broad Institute Genomics Platform"/>
            <consortium name="The Broad Institute Genome Sequencing Center for Infectious Disease"/>
            <person name="Wu L."/>
            <person name="Ma J."/>
        </authorList>
    </citation>
    <scope>NUCLEOTIDE SEQUENCE [LARGE SCALE GENOMIC DNA]</scope>
    <source>
        <strain evidence="4">DFY28</strain>
    </source>
</reference>
<feature type="signal peptide" evidence="1">
    <location>
        <begin position="1"/>
        <end position="30"/>
    </location>
</feature>
<feature type="chain" id="PRO_5046596531" evidence="1">
    <location>
        <begin position="31"/>
        <end position="515"/>
    </location>
</feature>
<dbReference type="RefSeq" id="WP_164878738.1">
    <property type="nucleotide sequence ID" value="NZ_CP034929.1"/>
</dbReference>
<dbReference type="PIRSF" id="PIRSF002741">
    <property type="entry name" value="MppA"/>
    <property type="match status" value="1"/>
</dbReference>
<dbReference type="Proteomes" id="UP001596098">
    <property type="component" value="Unassembled WGS sequence"/>
</dbReference>